<evidence type="ECO:0000256" key="4">
    <source>
        <dbReference type="ARBA" id="ARBA00022679"/>
    </source>
</evidence>
<dbReference type="InterPro" id="IPR031322">
    <property type="entry name" value="Shikimate/glucono_kinase"/>
</dbReference>
<evidence type="ECO:0000256" key="2">
    <source>
        <dbReference type="ARBA" id="ARBA00008420"/>
    </source>
</evidence>
<dbReference type="Pfam" id="PF01202">
    <property type="entry name" value="SKI"/>
    <property type="match status" value="1"/>
</dbReference>
<evidence type="ECO:0000256" key="5">
    <source>
        <dbReference type="ARBA" id="ARBA00022741"/>
    </source>
</evidence>
<keyword evidence="4" id="KW-0808">Transferase</keyword>
<gene>
    <name evidence="10" type="primary">SPOSA6832_03980</name>
</gene>
<organism evidence="10 11">
    <name type="scientific">Sporidiobolus salmonicolor</name>
    <name type="common">Yeast-like fungus</name>
    <name type="synonym">Sporobolomyces salmonicolor</name>
    <dbReference type="NCBI Taxonomy" id="5005"/>
    <lineage>
        <taxon>Eukaryota</taxon>
        <taxon>Fungi</taxon>
        <taxon>Dikarya</taxon>
        <taxon>Basidiomycota</taxon>
        <taxon>Pucciniomycotina</taxon>
        <taxon>Microbotryomycetes</taxon>
        <taxon>Sporidiobolales</taxon>
        <taxon>Sporidiobolaceae</taxon>
        <taxon>Sporobolomyces</taxon>
    </lineage>
</organism>
<dbReference type="PANTHER" id="PTHR43442:SF3">
    <property type="entry name" value="GLUCONOKINASE-RELATED"/>
    <property type="match status" value="1"/>
</dbReference>
<dbReference type="GO" id="GO:0005524">
    <property type="term" value="F:ATP binding"/>
    <property type="evidence" value="ECO:0007669"/>
    <property type="project" value="UniProtKB-KW"/>
</dbReference>
<keyword evidence="6" id="KW-0418">Kinase</keyword>
<evidence type="ECO:0000256" key="9">
    <source>
        <dbReference type="ARBA" id="ARBA00048090"/>
    </source>
</evidence>
<dbReference type="GO" id="GO:0005975">
    <property type="term" value="P:carbohydrate metabolic process"/>
    <property type="evidence" value="ECO:0007669"/>
    <property type="project" value="InterPro"/>
</dbReference>
<dbReference type="InterPro" id="IPR006001">
    <property type="entry name" value="Therm_gnt_kin"/>
</dbReference>
<dbReference type="InterPro" id="IPR027417">
    <property type="entry name" value="P-loop_NTPase"/>
</dbReference>
<comment type="catalytic activity">
    <reaction evidence="9">
        <text>D-gluconate + ATP = 6-phospho-D-gluconate + ADP + H(+)</text>
        <dbReference type="Rhea" id="RHEA:19433"/>
        <dbReference type="ChEBI" id="CHEBI:15378"/>
        <dbReference type="ChEBI" id="CHEBI:18391"/>
        <dbReference type="ChEBI" id="CHEBI:30616"/>
        <dbReference type="ChEBI" id="CHEBI:58759"/>
        <dbReference type="ChEBI" id="CHEBI:456216"/>
        <dbReference type="EC" id="2.7.1.12"/>
    </reaction>
</comment>
<dbReference type="GO" id="GO:0005737">
    <property type="term" value="C:cytoplasm"/>
    <property type="evidence" value="ECO:0007669"/>
    <property type="project" value="TreeGrafter"/>
</dbReference>
<dbReference type="PANTHER" id="PTHR43442">
    <property type="entry name" value="GLUCONOKINASE-RELATED"/>
    <property type="match status" value="1"/>
</dbReference>
<dbReference type="GO" id="GO:0046316">
    <property type="term" value="F:gluconokinase activity"/>
    <property type="evidence" value="ECO:0007669"/>
    <property type="project" value="UniProtKB-EC"/>
</dbReference>
<dbReference type="Proteomes" id="UP000243876">
    <property type="component" value="Unassembled WGS sequence"/>
</dbReference>
<reference evidence="11" key="1">
    <citation type="submission" date="2015-02" db="EMBL/GenBank/DDBJ databases">
        <authorList>
            <person name="Gon?alves P."/>
        </authorList>
    </citation>
    <scope>NUCLEOTIDE SEQUENCE [LARGE SCALE GENOMIC DNA]</scope>
</reference>
<keyword evidence="11" id="KW-1185">Reference proteome</keyword>
<comment type="similarity">
    <text evidence="2">Belongs to the gluconokinase GntK/GntV family.</text>
</comment>
<protein>
    <recommendedName>
        <fullName evidence="3">gluconokinase</fullName>
        <ecNumber evidence="3">2.7.1.12</ecNumber>
    </recommendedName>
    <alternativeName>
        <fullName evidence="8">Gluconate kinase</fullName>
    </alternativeName>
</protein>
<sequence length="255" mass="27771">MAPLPALVIVMGASGCGKSTVGLALAQALGVPFVDGDDLHPAANVAKMSAGTPLTDEDRIPWLHRIREDAILLTSPAGLEALDQPSAPSSASEAAASAISHELSVVLGRIQPPSLQARKEAKERGEKRKREAVVVACSALTVEYRNLLRGEEAHFVLPDGREIREPKHLEEHIETFFVYLQGTRPLLLNRMEHRPGHFMKPSMLDSQLATLQEPHETDEVNIVVVPLGQGEEGKEERGKEPVISEAVEKIRRFIG</sequence>
<dbReference type="SUPFAM" id="SSF52540">
    <property type="entry name" value="P-loop containing nucleoside triphosphate hydrolases"/>
    <property type="match status" value="1"/>
</dbReference>
<dbReference type="Gene3D" id="3.40.50.300">
    <property type="entry name" value="P-loop containing nucleotide triphosphate hydrolases"/>
    <property type="match status" value="1"/>
</dbReference>
<dbReference type="AlphaFoldDB" id="A0A0D6EQ61"/>
<evidence type="ECO:0000256" key="6">
    <source>
        <dbReference type="ARBA" id="ARBA00022777"/>
    </source>
</evidence>
<comment type="pathway">
    <text evidence="1">Carbohydrate acid metabolism; D-gluconate degradation.</text>
</comment>
<proteinExistence type="inferred from homology"/>
<name>A0A0D6EQ61_SPOSA</name>
<keyword evidence="7" id="KW-0067">ATP-binding</keyword>
<evidence type="ECO:0000256" key="7">
    <source>
        <dbReference type="ARBA" id="ARBA00022840"/>
    </source>
</evidence>
<dbReference type="EC" id="2.7.1.12" evidence="3"/>
<keyword evidence="5" id="KW-0547">Nucleotide-binding</keyword>
<accession>A0A0D6EQ61</accession>
<dbReference type="EMBL" id="CENE01000022">
    <property type="protein sequence ID" value="CEQ42182.1"/>
    <property type="molecule type" value="Genomic_DNA"/>
</dbReference>
<dbReference type="UniPathway" id="UPA00792"/>
<evidence type="ECO:0000313" key="10">
    <source>
        <dbReference type="EMBL" id="CEQ42182.1"/>
    </source>
</evidence>
<evidence type="ECO:0000256" key="3">
    <source>
        <dbReference type="ARBA" id="ARBA00012054"/>
    </source>
</evidence>
<evidence type="ECO:0000313" key="11">
    <source>
        <dbReference type="Proteomes" id="UP000243876"/>
    </source>
</evidence>
<dbReference type="CDD" id="cd02021">
    <property type="entry name" value="GntK"/>
    <property type="match status" value="1"/>
</dbReference>
<dbReference type="OrthoDB" id="275177at2759"/>
<evidence type="ECO:0000256" key="8">
    <source>
        <dbReference type="ARBA" id="ARBA00029835"/>
    </source>
</evidence>
<evidence type="ECO:0000256" key="1">
    <source>
        <dbReference type="ARBA" id="ARBA00004875"/>
    </source>
</evidence>